<evidence type="ECO:0000256" key="1">
    <source>
        <dbReference type="ARBA" id="ARBA00022741"/>
    </source>
</evidence>
<dbReference type="CDD" id="cd00009">
    <property type="entry name" value="AAA"/>
    <property type="match status" value="1"/>
</dbReference>
<keyword evidence="5" id="KW-0010">Activator</keyword>
<dbReference type="Pfam" id="PF00072">
    <property type="entry name" value="Response_reg"/>
    <property type="match status" value="1"/>
</dbReference>
<evidence type="ECO:0000256" key="3">
    <source>
        <dbReference type="ARBA" id="ARBA00023015"/>
    </source>
</evidence>
<sequence>MEEVNKLGKILIVDDNEDVLFALNLLLEPYTEKIKVATTPDRIEYFMTTFHPDLILLDMNFSRDAISGQEGFESLKQILQIDPQAIVIFMTAYADTDKAVRAIKAGATDFIPKPWEKDKLLATLTSGMRLRQSQQEVSILKEQVEVLSGQNTSENDIIGESSVMQEVFTTINKLSNTDANILILGENGTGKDVIARLIYRCSPRYGKPFVTIDLGSIPEQLFESELFGFEKGAFTDAKKSKAGRMEVATSGTLFLDEIGNLSLPMQSKLLTAIEKRQISRLGSTQTVPIDVRLICATNADIRQMVEDGNFRQDLLYRINTIEIHIPPLRERGNDIILLADHFLDRYTRKYKKKIHGLTREAKNKLLKYAWPGNVRELQHTIERAVILGDGSMLKPENFLFHTTSKQKKEEEVVLNLEQLERQAIEKALRISNGNISRAAEYLGITRFALYRKLEKLGL</sequence>
<keyword evidence="7" id="KW-0597">Phosphoprotein</keyword>
<feature type="domain" description="Response regulatory" evidence="9">
    <location>
        <begin position="9"/>
        <end position="128"/>
    </location>
</feature>
<dbReference type="SUPFAM" id="SSF52540">
    <property type="entry name" value="P-loop containing nucleoside triphosphate hydrolases"/>
    <property type="match status" value="1"/>
</dbReference>
<evidence type="ECO:0000256" key="2">
    <source>
        <dbReference type="ARBA" id="ARBA00022840"/>
    </source>
</evidence>
<dbReference type="EMBL" id="JAIWYE010000009">
    <property type="protein sequence ID" value="MCA4702548.1"/>
    <property type="molecule type" value="Genomic_DNA"/>
</dbReference>
<dbReference type="Proteomes" id="UP000435059">
    <property type="component" value="Unassembled WGS sequence"/>
</dbReference>
<dbReference type="InterPro" id="IPR003593">
    <property type="entry name" value="AAA+_ATPase"/>
</dbReference>
<feature type="domain" description="Sigma-54 factor interaction" evidence="8">
    <location>
        <begin position="157"/>
        <end position="386"/>
    </location>
</feature>
<keyword evidence="6" id="KW-0804">Transcription</keyword>
<gene>
    <name evidence="13" type="ORF">DW027_06585</name>
    <name evidence="11" type="ORF">GA398_21785</name>
    <name evidence="10" type="ORF">GA574_23810</name>
    <name evidence="12" type="ORF">LD004_02815</name>
</gene>
<reference evidence="15 16" key="2">
    <citation type="journal article" date="2019" name="Nat. Med.">
        <title>A library of human gut bacterial isolates paired with longitudinal multiomics data enables mechanistic microbiome research.</title>
        <authorList>
            <person name="Poyet M."/>
            <person name="Groussin M."/>
            <person name="Gibbons S.M."/>
            <person name="Avila-Pacheco J."/>
            <person name="Jiang X."/>
            <person name="Kearney S.M."/>
            <person name="Perrotta A.R."/>
            <person name="Berdy B."/>
            <person name="Zhao S."/>
            <person name="Lieberman T.D."/>
            <person name="Swanson P.K."/>
            <person name="Smith M."/>
            <person name="Roesemann S."/>
            <person name="Alexander J.E."/>
            <person name="Rich S.A."/>
            <person name="Livny J."/>
            <person name="Vlamakis H."/>
            <person name="Clish C."/>
            <person name="Bullock K."/>
            <person name="Deik A."/>
            <person name="Scott J."/>
            <person name="Pierce K.A."/>
            <person name="Xavier R.J."/>
            <person name="Alm E.J."/>
        </authorList>
    </citation>
    <scope>NUCLEOTIDE SEQUENCE [LARGE SCALE GENOMIC DNA]</scope>
    <source>
        <strain evidence="11 15">BIOML-A58</strain>
        <strain evidence="10 16">BIOML-A74</strain>
    </source>
</reference>
<keyword evidence="4" id="KW-0238">DNA-binding</keyword>
<dbReference type="Proteomes" id="UP000284495">
    <property type="component" value="Unassembled WGS sequence"/>
</dbReference>
<evidence type="ECO:0000313" key="15">
    <source>
        <dbReference type="Proteomes" id="UP000434604"/>
    </source>
</evidence>
<evidence type="ECO:0000313" key="14">
    <source>
        <dbReference type="Proteomes" id="UP000284495"/>
    </source>
</evidence>
<evidence type="ECO:0000256" key="4">
    <source>
        <dbReference type="ARBA" id="ARBA00023125"/>
    </source>
</evidence>
<dbReference type="Gene3D" id="1.10.10.60">
    <property type="entry name" value="Homeodomain-like"/>
    <property type="match status" value="1"/>
</dbReference>
<reference evidence="13 14" key="1">
    <citation type="submission" date="2018-08" db="EMBL/GenBank/DDBJ databases">
        <title>A genome reference for cultivated species of the human gut microbiota.</title>
        <authorList>
            <person name="Zou Y."/>
            <person name="Xue W."/>
            <person name="Luo G."/>
        </authorList>
    </citation>
    <scope>NUCLEOTIDE SEQUENCE [LARGE SCALE GENOMIC DNA]</scope>
    <source>
        <strain evidence="13 14">AF38-2</strain>
    </source>
</reference>
<dbReference type="PROSITE" id="PS50045">
    <property type="entry name" value="SIGMA54_INTERACT_4"/>
    <property type="match status" value="1"/>
</dbReference>
<proteinExistence type="predicted"/>
<reference evidence="12" key="3">
    <citation type="submission" date="2023-08" db="EMBL/GenBank/DDBJ databases">
        <title>Mucin Metabolism Genes Underlie the Key Renovations of Bacteroides xylanisolvens Genomes in Captive Great Apes.</title>
        <authorList>
            <person name="Nishida A.H."/>
        </authorList>
    </citation>
    <scope>NUCLEOTIDE SEQUENCE</scope>
    <source>
        <strain evidence="12">P13.H9</strain>
    </source>
</reference>
<dbReference type="InterPro" id="IPR009057">
    <property type="entry name" value="Homeodomain-like_sf"/>
</dbReference>
<dbReference type="InterPro" id="IPR001789">
    <property type="entry name" value="Sig_transdc_resp-reg_receiver"/>
</dbReference>
<dbReference type="SMART" id="SM00448">
    <property type="entry name" value="REC"/>
    <property type="match status" value="1"/>
</dbReference>
<dbReference type="EMBL" id="QROO01000007">
    <property type="protein sequence ID" value="RHL39503.1"/>
    <property type="molecule type" value="Genomic_DNA"/>
</dbReference>
<dbReference type="GO" id="GO:0000160">
    <property type="term" value="P:phosphorelay signal transduction system"/>
    <property type="evidence" value="ECO:0007669"/>
    <property type="project" value="InterPro"/>
</dbReference>
<keyword evidence="1" id="KW-0547">Nucleotide-binding</keyword>
<evidence type="ECO:0000313" key="11">
    <source>
        <dbReference type="EMBL" id="KAB6142407.1"/>
    </source>
</evidence>
<evidence type="ECO:0000313" key="12">
    <source>
        <dbReference type="EMBL" id="MCA4702548.1"/>
    </source>
</evidence>
<keyword evidence="3" id="KW-0805">Transcription regulation</keyword>
<dbReference type="Gene3D" id="3.40.50.300">
    <property type="entry name" value="P-loop containing nucleotide triphosphate hydrolases"/>
    <property type="match status" value="1"/>
</dbReference>
<dbReference type="SUPFAM" id="SSF52172">
    <property type="entry name" value="CheY-like"/>
    <property type="match status" value="1"/>
</dbReference>
<dbReference type="PANTHER" id="PTHR32071">
    <property type="entry name" value="TRANSCRIPTIONAL REGULATORY PROTEIN"/>
    <property type="match status" value="1"/>
</dbReference>
<evidence type="ECO:0000313" key="10">
    <source>
        <dbReference type="EMBL" id="KAB6081650.1"/>
    </source>
</evidence>
<dbReference type="EMBL" id="WDES01000057">
    <property type="protein sequence ID" value="KAB6081650.1"/>
    <property type="molecule type" value="Genomic_DNA"/>
</dbReference>
<dbReference type="Gene3D" id="1.10.8.60">
    <property type="match status" value="1"/>
</dbReference>
<dbReference type="GO" id="GO:0005524">
    <property type="term" value="F:ATP binding"/>
    <property type="evidence" value="ECO:0007669"/>
    <property type="project" value="UniProtKB-KW"/>
</dbReference>
<name>A0A412JQ47_9BACE</name>
<dbReference type="Pfam" id="PF02954">
    <property type="entry name" value="HTH_8"/>
    <property type="match status" value="1"/>
</dbReference>
<dbReference type="PRINTS" id="PR01590">
    <property type="entry name" value="HTHFIS"/>
</dbReference>
<dbReference type="InterPro" id="IPR011006">
    <property type="entry name" value="CheY-like_superfamily"/>
</dbReference>
<dbReference type="InterPro" id="IPR027417">
    <property type="entry name" value="P-loop_NTPase"/>
</dbReference>
<dbReference type="PROSITE" id="PS00688">
    <property type="entry name" value="SIGMA54_INTERACT_3"/>
    <property type="match status" value="1"/>
</dbReference>
<dbReference type="SMART" id="SM00382">
    <property type="entry name" value="AAA"/>
    <property type="match status" value="1"/>
</dbReference>
<keyword evidence="16" id="KW-1185">Reference proteome</keyword>
<organism evidence="11 15">
    <name type="scientific">Bacteroides xylanisolvens</name>
    <dbReference type="NCBI Taxonomy" id="371601"/>
    <lineage>
        <taxon>Bacteria</taxon>
        <taxon>Pseudomonadati</taxon>
        <taxon>Bacteroidota</taxon>
        <taxon>Bacteroidia</taxon>
        <taxon>Bacteroidales</taxon>
        <taxon>Bacteroidaceae</taxon>
        <taxon>Bacteroides</taxon>
    </lineage>
</organism>
<dbReference type="CDD" id="cd00156">
    <property type="entry name" value="REC"/>
    <property type="match status" value="1"/>
</dbReference>
<dbReference type="InterPro" id="IPR002078">
    <property type="entry name" value="Sigma_54_int"/>
</dbReference>
<protein>
    <submittedName>
        <fullName evidence="12">Sigma-54 dependent transcriptional regulator</fullName>
    </submittedName>
    <submittedName>
        <fullName evidence="11">Sigma-54-dependent Fis family transcriptional regulator</fullName>
    </submittedName>
</protein>
<dbReference type="SUPFAM" id="SSF46689">
    <property type="entry name" value="Homeodomain-like"/>
    <property type="match status" value="1"/>
</dbReference>
<dbReference type="PROSITE" id="PS50110">
    <property type="entry name" value="RESPONSE_REGULATORY"/>
    <property type="match status" value="1"/>
</dbReference>
<evidence type="ECO:0000259" key="8">
    <source>
        <dbReference type="PROSITE" id="PS50045"/>
    </source>
</evidence>
<dbReference type="InterPro" id="IPR002197">
    <property type="entry name" value="HTH_Fis"/>
</dbReference>
<dbReference type="Proteomes" id="UP000434604">
    <property type="component" value="Unassembled WGS sequence"/>
</dbReference>
<keyword evidence="2" id="KW-0067">ATP-binding</keyword>
<dbReference type="FunFam" id="1.10.8.60:FF:000014">
    <property type="entry name" value="DNA-binding transcriptional regulator NtrC"/>
    <property type="match status" value="1"/>
</dbReference>
<dbReference type="FunFam" id="3.40.50.300:FF:000006">
    <property type="entry name" value="DNA-binding transcriptional regulator NtrC"/>
    <property type="match status" value="1"/>
</dbReference>
<evidence type="ECO:0000313" key="16">
    <source>
        <dbReference type="Proteomes" id="UP000435059"/>
    </source>
</evidence>
<feature type="modified residue" description="4-aspartylphosphate" evidence="7">
    <location>
        <position position="58"/>
    </location>
</feature>
<evidence type="ECO:0000259" key="9">
    <source>
        <dbReference type="PROSITE" id="PS50110"/>
    </source>
</evidence>
<dbReference type="GO" id="GO:0043565">
    <property type="term" value="F:sequence-specific DNA binding"/>
    <property type="evidence" value="ECO:0007669"/>
    <property type="project" value="InterPro"/>
</dbReference>
<dbReference type="Pfam" id="PF00158">
    <property type="entry name" value="Sigma54_activat"/>
    <property type="match status" value="1"/>
</dbReference>
<comment type="caution">
    <text evidence="11">The sequence shown here is derived from an EMBL/GenBank/DDBJ whole genome shotgun (WGS) entry which is preliminary data.</text>
</comment>
<dbReference type="Pfam" id="PF25601">
    <property type="entry name" value="AAA_lid_14"/>
    <property type="match status" value="1"/>
</dbReference>
<dbReference type="Proteomes" id="UP001198461">
    <property type="component" value="Unassembled WGS sequence"/>
</dbReference>
<dbReference type="GO" id="GO:0006355">
    <property type="term" value="P:regulation of DNA-templated transcription"/>
    <property type="evidence" value="ECO:0007669"/>
    <property type="project" value="InterPro"/>
</dbReference>
<dbReference type="EMBL" id="WDED01000044">
    <property type="protein sequence ID" value="KAB6142407.1"/>
    <property type="molecule type" value="Genomic_DNA"/>
</dbReference>
<evidence type="ECO:0000313" key="13">
    <source>
        <dbReference type="EMBL" id="RHL39503.1"/>
    </source>
</evidence>
<dbReference type="AlphaFoldDB" id="A0A412JQ47"/>
<accession>A0A412JQ47</accession>
<evidence type="ECO:0000256" key="6">
    <source>
        <dbReference type="ARBA" id="ARBA00023163"/>
    </source>
</evidence>
<evidence type="ECO:0000256" key="7">
    <source>
        <dbReference type="PROSITE-ProRule" id="PRU00169"/>
    </source>
</evidence>
<evidence type="ECO:0000256" key="5">
    <source>
        <dbReference type="ARBA" id="ARBA00023159"/>
    </source>
</evidence>
<dbReference type="PANTHER" id="PTHR32071:SF113">
    <property type="entry name" value="ALGINATE BIOSYNTHESIS TRANSCRIPTIONAL REGULATORY PROTEIN ALGB"/>
    <property type="match status" value="1"/>
</dbReference>
<dbReference type="InterPro" id="IPR025944">
    <property type="entry name" value="Sigma_54_int_dom_CS"/>
</dbReference>
<dbReference type="RefSeq" id="WP_118195232.1">
    <property type="nucleotide sequence ID" value="NZ_CAKOCS010000016.1"/>
</dbReference>
<dbReference type="InterPro" id="IPR058031">
    <property type="entry name" value="AAA_lid_NorR"/>
</dbReference>
<dbReference type="Gene3D" id="3.40.50.2300">
    <property type="match status" value="1"/>
</dbReference>